<keyword evidence="2" id="KW-1185">Reference proteome</keyword>
<reference evidence="1" key="1">
    <citation type="submission" date="2020-08" db="EMBL/GenBank/DDBJ databases">
        <title>Multicomponent nature underlies the extraordinary mechanical properties of spider dragline silk.</title>
        <authorList>
            <person name="Kono N."/>
            <person name="Nakamura H."/>
            <person name="Mori M."/>
            <person name="Yoshida Y."/>
            <person name="Ohtoshi R."/>
            <person name="Malay A.D."/>
            <person name="Moran D.A.P."/>
            <person name="Tomita M."/>
            <person name="Numata K."/>
            <person name="Arakawa K."/>
        </authorList>
    </citation>
    <scope>NUCLEOTIDE SEQUENCE</scope>
</reference>
<evidence type="ECO:0000313" key="1">
    <source>
        <dbReference type="EMBL" id="GFX86878.1"/>
    </source>
</evidence>
<accession>A0A8X6UTB7</accession>
<organism evidence="1 2">
    <name type="scientific">Trichonephila clavipes</name>
    <name type="common">Golden silk orbweaver</name>
    <name type="synonym">Nephila clavipes</name>
    <dbReference type="NCBI Taxonomy" id="2585209"/>
    <lineage>
        <taxon>Eukaryota</taxon>
        <taxon>Metazoa</taxon>
        <taxon>Ecdysozoa</taxon>
        <taxon>Arthropoda</taxon>
        <taxon>Chelicerata</taxon>
        <taxon>Arachnida</taxon>
        <taxon>Araneae</taxon>
        <taxon>Araneomorphae</taxon>
        <taxon>Entelegynae</taxon>
        <taxon>Araneoidea</taxon>
        <taxon>Nephilidae</taxon>
        <taxon>Trichonephila</taxon>
    </lineage>
</organism>
<name>A0A8X6UTB7_TRICX</name>
<protein>
    <submittedName>
        <fullName evidence="1">Uncharacterized protein</fullName>
    </submittedName>
</protein>
<dbReference type="EMBL" id="BMAU01021016">
    <property type="protein sequence ID" value="GFX86878.1"/>
    <property type="molecule type" value="Genomic_DNA"/>
</dbReference>
<proteinExistence type="predicted"/>
<sequence length="116" mass="13217">MNTKYKKTRESLQKHASEIERLANMAFTDSPTNVREMICLQYFVHGLKDAEVQRTVPPSYDAIHEVMRQRATRADPEIELITKFKEASYGKPSCQVIASFHTLQQVVAAPFGNFAI</sequence>
<dbReference type="AlphaFoldDB" id="A0A8X6UTB7"/>
<dbReference type="Proteomes" id="UP000887159">
    <property type="component" value="Unassembled WGS sequence"/>
</dbReference>
<comment type="caution">
    <text evidence="1">The sequence shown here is derived from an EMBL/GenBank/DDBJ whole genome shotgun (WGS) entry which is preliminary data.</text>
</comment>
<evidence type="ECO:0000313" key="2">
    <source>
        <dbReference type="Proteomes" id="UP000887159"/>
    </source>
</evidence>
<gene>
    <name evidence="1" type="ORF">TNCV_2124251</name>
</gene>